<dbReference type="SUPFAM" id="SSF55298">
    <property type="entry name" value="YjgF-like"/>
    <property type="match status" value="1"/>
</dbReference>
<reference evidence="2" key="1">
    <citation type="submission" date="2014-03" db="EMBL/GenBank/DDBJ databases">
        <authorList>
            <person name="Casaregola S."/>
        </authorList>
    </citation>
    <scope>NUCLEOTIDE SEQUENCE [LARGE SCALE GENOMIC DNA]</scope>
    <source>
        <strain evidence="2">CLIB 918</strain>
    </source>
</reference>
<protein>
    <submittedName>
        <fullName evidence="2">Similar to Saccharomyces cerevisiae YIL051C MMF1 Mitochondrial protein required for transamination of isoleucine but not of valine or leucine</fullName>
    </submittedName>
</protein>
<dbReference type="InterPro" id="IPR006175">
    <property type="entry name" value="YjgF/YER057c/UK114"/>
</dbReference>
<sequence length="149" mass="16093">MFPRLLRSTVRFNSTLRGVPTAVFTKNAPAPVGPYSQAVRANGFLYVSGQLPLTSTGTLLTPSNSTTEEQTSQILANLSAILTEANTSPERVVKVNIFVKDIENDFAKINKIYGQYFAKGTLPARSVVEVSKLPLGASIELECVACVKE</sequence>
<keyword evidence="3" id="KW-1185">Reference proteome</keyword>
<dbReference type="OrthoDB" id="309640at2759"/>
<dbReference type="Proteomes" id="UP000242525">
    <property type="component" value="Unassembled WGS sequence"/>
</dbReference>
<name>A0A0J9X8T8_GEOCN</name>
<dbReference type="Pfam" id="PF01042">
    <property type="entry name" value="Ribonuc_L-PSP"/>
    <property type="match status" value="1"/>
</dbReference>
<dbReference type="FunFam" id="3.30.1330.40:FF:000001">
    <property type="entry name" value="L-PSP family endoribonuclease"/>
    <property type="match status" value="1"/>
</dbReference>
<dbReference type="NCBIfam" id="TIGR00004">
    <property type="entry name" value="Rid family detoxifying hydrolase"/>
    <property type="match status" value="1"/>
</dbReference>
<dbReference type="GO" id="GO:0005829">
    <property type="term" value="C:cytosol"/>
    <property type="evidence" value="ECO:0007669"/>
    <property type="project" value="TreeGrafter"/>
</dbReference>
<dbReference type="InterPro" id="IPR035959">
    <property type="entry name" value="RutC-like_sf"/>
</dbReference>
<evidence type="ECO:0000256" key="1">
    <source>
        <dbReference type="ARBA" id="ARBA00010552"/>
    </source>
</evidence>
<dbReference type="CDD" id="cd00448">
    <property type="entry name" value="YjgF_YER057c_UK114_family"/>
    <property type="match status" value="1"/>
</dbReference>
<dbReference type="Gene3D" id="3.30.1330.40">
    <property type="entry name" value="RutC-like"/>
    <property type="match status" value="1"/>
</dbReference>
<evidence type="ECO:0000313" key="2">
    <source>
        <dbReference type="EMBL" id="CDO53866.1"/>
    </source>
</evidence>
<comment type="similarity">
    <text evidence="1">Belongs to the RutC family.</text>
</comment>
<proteinExistence type="inferred from homology"/>
<dbReference type="PANTHER" id="PTHR11803">
    <property type="entry name" value="2-IMINOBUTANOATE/2-IMINOPROPANOATE DEAMINASE RIDA"/>
    <property type="match status" value="1"/>
</dbReference>
<dbReference type="EMBL" id="CCBN010000006">
    <property type="protein sequence ID" value="CDO53866.1"/>
    <property type="molecule type" value="Genomic_DNA"/>
</dbReference>
<dbReference type="InterPro" id="IPR006056">
    <property type="entry name" value="RidA"/>
</dbReference>
<gene>
    <name evidence="2" type="ORF">BN980_GECA06s00846g</name>
</gene>
<accession>A0A0J9X8T8</accession>
<dbReference type="GO" id="GO:0005739">
    <property type="term" value="C:mitochondrion"/>
    <property type="evidence" value="ECO:0007669"/>
    <property type="project" value="UniProtKB-ARBA"/>
</dbReference>
<organism evidence="2 3">
    <name type="scientific">Geotrichum candidum</name>
    <name type="common">Oospora lactis</name>
    <name type="synonym">Dipodascus geotrichum</name>
    <dbReference type="NCBI Taxonomy" id="1173061"/>
    <lineage>
        <taxon>Eukaryota</taxon>
        <taxon>Fungi</taxon>
        <taxon>Dikarya</taxon>
        <taxon>Ascomycota</taxon>
        <taxon>Saccharomycotina</taxon>
        <taxon>Dipodascomycetes</taxon>
        <taxon>Dipodascales</taxon>
        <taxon>Dipodascaceae</taxon>
        <taxon>Geotrichum</taxon>
    </lineage>
</organism>
<dbReference type="STRING" id="1173061.A0A0J9X8T8"/>
<dbReference type="GO" id="GO:0019239">
    <property type="term" value="F:deaminase activity"/>
    <property type="evidence" value="ECO:0007669"/>
    <property type="project" value="TreeGrafter"/>
</dbReference>
<evidence type="ECO:0000313" key="3">
    <source>
        <dbReference type="Proteomes" id="UP000242525"/>
    </source>
</evidence>
<dbReference type="AlphaFoldDB" id="A0A0J9X8T8"/>
<dbReference type="PANTHER" id="PTHR11803:SF58">
    <property type="entry name" value="PROTEIN HMF1-RELATED"/>
    <property type="match status" value="1"/>
</dbReference>
<comment type="caution">
    <text evidence="2">The sequence shown here is derived from an EMBL/GenBank/DDBJ whole genome shotgun (WGS) entry which is preliminary data.</text>
</comment>